<dbReference type="GO" id="GO:0005886">
    <property type="term" value="C:plasma membrane"/>
    <property type="evidence" value="ECO:0007669"/>
    <property type="project" value="UniProtKB-SubCell"/>
</dbReference>
<evidence type="ECO:0000256" key="5">
    <source>
        <dbReference type="ARBA" id="ARBA00022519"/>
    </source>
</evidence>
<protein>
    <recommendedName>
        <fullName evidence="9">Type II secretion system protein I</fullName>
        <shortName evidence="9">T2SS minor pseudopilin I</shortName>
    </recommendedName>
</protein>
<dbReference type="InterPro" id="IPR045584">
    <property type="entry name" value="Pilin-like"/>
</dbReference>
<dbReference type="GO" id="GO:0015627">
    <property type="term" value="C:type II protein secretion system complex"/>
    <property type="evidence" value="ECO:0007669"/>
    <property type="project" value="UniProtKB-UniRule"/>
</dbReference>
<evidence type="ECO:0000256" key="2">
    <source>
        <dbReference type="ARBA" id="ARBA00008358"/>
    </source>
</evidence>
<dbReference type="NCBIfam" id="TIGR01707">
    <property type="entry name" value="gspI"/>
    <property type="match status" value="1"/>
</dbReference>
<dbReference type="PANTHER" id="PTHR38779">
    <property type="entry name" value="TYPE II SECRETION SYSTEM PROTEIN I-RELATED"/>
    <property type="match status" value="1"/>
</dbReference>
<organism evidence="11 12">
    <name type="scientific">Endozoicomonas montiporae</name>
    <dbReference type="NCBI Taxonomy" id="1027273"/>
    <lineage>
        <taxon>Bacteria</taxon>
        <taxon>Pseudomonadati</taxon>
        <taxon>Pseudomonadota</taxon>
        <taxon>Gammaproteobacteria</taxon>
        <taxon>Oceanospirillales</taxon>
        <taxon>Endozoicomonadaceae</taxon>
        <taxon>Endozoicomonas</taxon>
    </lineage>
</organism>
<dbReference type="AlphaFoldDB" id="A0A081N7C2"/>
<comment type="caution">
    <text evidence="11">The sequence shown here is derived from an EMBL/GenBank/DDBJ whole genome shotgun (WGS) entry which is preliminary data.</text>
</comment>
<dbReference type="RefSeq" id="WP_034874195.1">
    <property type="nucleotide sequence ID" value="NZ_JOKG01000002.1"/>
</dbReference>
<sequence>MRLPADCSRGFTLIEVMVALAIFAVAAAMLMLSDGNSIRQTRYMQEKVLAAQVADQYMSRLQAERNWPDKGVKGRNETYAGYDWYIRQVTRTTNMPDFRKVVVEVFAGRTKPEDDDTGLYSITSYFRKPKK</sequence>
<evidence type="ECO:0000256" key="9">
    <source>
        <dbReference type="RuleBase" id="RU368030"/>
    </source>
</evidence>
<dbReference type="NCBIfam" id="TIGR02532">
    <property type="entry name" value="IV_pilin_GFxxxE"/>
    <property type="match status" value="1"/>
</dbReference>
<evidence type="ECO:0000256" key="3">
    <source>
        <dbReference type="ARBA" id="ARBA00022475"/>
    </source>
</evidence>
<comment type="similarity">
    <text evidence="2 9">Belongs to the GSP I family.</text>
</comment>
<keyword evidence="6 9" id="KW-0812">Transmembrane</keyword>
<evidence type="ECO:0000256" key="7">
    <source>
        <dbReference type="ARBA" id="ARBA00022989"/>
    </source>
</evidence>
<dbReference type="InterPro" id="IPR003413">
    <property type="entry name" value="T2SS_GspI_C"/>
</dbReference>
<evidence type="ECO:0000256" key="8">
    <source>
        <dbReference type="ARBA" id="ARBA00023136"/>
    </source>
</evidence>
<dbReference type="Pfam" id="PF07963">
    <property type="entry name" value="N_methyl"/>
    <property type="match status" value="1"/>
</dbReference>
<evidence type="ECO:0000259" key="10">
    <source>
        <dbReference type="Pfam" id="PF02501"/>
    </source>
</evidence>
<accession>A0A081N7C2</accession>
<comment type="subunit">
    <text evidence="9">Type II secretion is composed of four main components: the outer membrane complex, the inner membrane complex, the cytoplasmic secretion ATPase and the periplasm-spanning pseudopilus.</text>
</comment>
<dbReference type="Gene3D" id="3.30.1300.30">
    <property type="entry name" value="GSPII I/J protein-like"/>
    <property type="match status" value="1"/>
</dbReference>
<dbReference type="EMBL" id="JOKG01000002">
    <property type="protein sequence ID" value="KEQ14345.1"/>
    <property type="molecule type" value="Genomic_DNA"/>
</dbReference>
<dbReference type="PROSITE" id="PS00409">
    <property type="entry name" value="PROKAR_NTER_METHYL"/>
    <property type="match status" value="1"/>
</dbReference>
<feature type="domain" description="Type II secretion system protein GspI C-terminal" evidence="10">
    <location>
        <begin position="44"/>
        <end position="126"/>
    </location>
</feature>
<dbReference type="SUPFAM" id="SSF54523">
    <property type="entry name" value="Pili subunits"/>
    <property type="match status" value="1"/>
</dbReference>
<dbReference type="PANTHER" id="PTHR38779:SF2">
    <property type="entry name" value="TYPE II SECRETION SYSTEM PROTEIN I-RELATED"/>
    <property type="match status" value="1"/>
</dbReference>
<keyword evidence="12" id="KW-1185">Reference proteome</keyword>
<keyword evidence="5 9" id="KW-0997">Cell inner membrane</keyword>
<dbReference type="InterPro" id="IPR012902">
    <property type="entry name" value="N_methyl_site"/>
</dbReference>
<evidence type="ECO:0000256" key="1">
    <source>
        <dbReference type="ARBA" id="ARBA00004377"/>
    </source>
</evidence>
<evidence type="ECO:0000313" key="12">
    <source>
        <dbReference type="Proteomes" id="UP000028006"/>
    </source>
</evidence>
<dbReference type="InterPro" id="IPR010052">
    <property type="entry name" value="T2SS_protein-GspI"/>
</dbReference>
<keyword evidence="7 9" id="KW-1133">Transmembrane helix</keyword>
<evidence type="ECO:0000256" key="6">
    <source>
        <dbReference type="ARBA" id="ARBA00022692"/>
    </source>
</evidence>
<evidence type="ECO:0000313" key="11">
    <source>
        <dbReference type="EMBL" id="KEQ14345.1"/>
    </source>
</evidence>
<dbReference type="Proteomes" id="UP000028006">
    <property type="component" value="Unassembled WGS sequence"/>
</dbReference>
<dbReference type="Pfam" id="PF02501">
    <property type="entry name" value="T2SSI"/>
    <property type="match status" value="1"/>
</dbReference>
<proteinExistence type="inferred from homology"/>
<comment type="PTM">
    <text evidence="9">Cleaved by prepilin peptidase.</text>
</comment>
<comment type="function">
    <text evidence="9">Component of the type II secretion system required for the energy-dependent secretion of extracellular factors such as proteases and toxins from the periplasm.</text>
</comment>
<comment type="subcellular location">
    <subcellularLocation>
        <location evidence="1 9">Cell inner membrane</location>
        <topology evidence="1 9">Single-pass membrane protein</topology>
    </subcellularLocation>
</comment>
<dbReference type="eggNOG" id="COG4968">
    <property type="taxonomic scope" value="Bacteria"/>
</dbReference>
<reference evidence="11 12" key="1">
    <citation type="submission" date="2014-06" db="EMBL/GenBank/DDBJ databases">
        <title>Whole Genome Sequences of Three Symbiotic Endozoicomonas Bacteria.</title>
        <authorList>
            <person name="Neave M.J."/>
            <person name="Apprill A."/>
            <person name="Voolstra C.R."/>
        </authorList>
    </citation>
    <scope>NUCLEOTIDE SEQUENCE [LARGE SCALE GENOMIC DNA]</scope>
    <source>
        <strain evidence="11 12">LMG 24815</strain>
    </source>
</reference>
<dbReference type="GO" id="GO:0015628">
    <property type="term" value="P:protein secretion by the type II secretion system"/>
    <property type="evidence" value="ECO:0007669"/>
    <property type="project" value="UniProtKB-UniRule"/>
</dbReference>
<evidence type="ECO:0000256" key="4">
    <source>
        <dbReference type="ARBA" id="ARBA00022481"/>
    </source>
</evidence>
<name>A0A081N7C2_9GAMM</name>
<keyword evidence="4 9" id="KW-0488">Methylation</keyword>
<gene>
    <name evidence="11" type="ORF">GZ77_08115</name>
</gene>
<keyword evidence="8 9" id="KW-0472">Membrane</keyword>
<feature type="transmembrane region" description="Helical" evidence="9">
    <location>
        <begin position="12"/>
        <end position="32"/>
    </location>
</feature>
<keyword evidence="3" id="KW-1003">Cell membrane</keyword>